<evidence type="ECO:0000256" key="5">
    <source>
        <dbReference type="SAM" id="MobiDB-lite"/>
    </source>
</evidence>
<evidence type="ECO:0000313" key="8">
    <source>
        <dbReference type="Proteomes" id="UP000054350"/>
    </source>
</evidence>
<gene>
    <name evidence="7" type="ORF">AMAG_07619</name>
</gene>
<keyword evidence="2 6" id="KW-0812">Transmembrane</keyword>
<evidence type="ECO:0000256" key="1">
    <source>
        <dbReference type="ARBA" id="ARBA00004141"/>
    </source>
</evidence>
<feature type="transmembrane region" description="Helical" evidence="6">
    <location>
        <begin position="69"/>
        <end position="91"/>
    </location>
</feature>
<dbReference type="EMBL" id="GG745340">
    <property type="protein sequence ID" value="KNE62397.1"/>
    <property type="molecule type" value="Genomic_DNA"/>
</dbReference>
<proteinExistence type="predicted"/>
<protein>
    <recommendedName>
        <fullName evidence="9">COPI associated protein</fullName>
    </recommendedName>
</protein>
<keyword evidence="3 6" id="KW-1133">Transmembrane helix</keyword>
<accession>A0A0L0SIU1</accession>
<dbReference type="AlphaFoldDB" id="A0A0L0SIU1"/>
<reference evidence="7 8" key="1">
    <citation type="submission" date="2009-11" db="EMBL/GenBank/DDBJ databases">
        <title>Annotation of Allomyces macrogynus ATCC 38327.</title>
        <authorList>
            <consortium name="The Broad Institute Genome Sequencing Platform"/>
            <person name="Russ C."/>
            <person name="Cuomo C."/>
            <person name="Burger G."/>
            <person name="Gray M.W."/>
            <person name="Holland P.W.H."/>
            <person name="King N."/>
            <person name="Lang F.B.F."/>
            <person name="Roger A.J."/>
            <person name="Ruiz-Trillo I."/>
            <person name="Young S.K."/>
            <person name="Zeng Q."/>
            <person name="Gargeya S."/>
            <person name="Fitzgerald M."/>
            <person name="Haas B."/>
            <person name="Abouelleil A."/>
            <person name="Alvarado L."/>
            <person name="Arachchi H.M."/>
            <person name="Berlin A."/>
            <person name="Chapman S.B."/>
            <person name="Gearin G."/>
            <person name="Goldberg J."/>
            <person name="Griggs A."/>
            <person name="Gujja S."/>
            <person name="Hansen M."/>
            <person name="Heiman D."/>
            <person name="Howarth C."/>
            <person name="Larimer J."/>
            <person name="Lui A."/>
            <person name="MacDonald P.J.P."/>
            <person name="McCowen C."/>
            <person name="Montmayeur A."/>
            <person name="Murphy C."/>
            <person name="Neiman D."/>
            <person name="Pearson M."/>
            <person name="Priest M."/>
            <person name="Roberts A."/>
            <person name="Saif S."/>
            <person name="Shea T."/>
            <person name="Sisk P."/>
            <person name="Stolte C."/>
            <person name="Sykes S."/>
            <person name="Wortman J."/>
            <person name="Nusbaum C."/>
            <person name="Birren B."/>
        </authorList>
    </citation>
    <scope>NUCLEOTIDE SEQUENCE [LARGE SCALE GENOMIC DNA]</scope>
    <source>
        <strain evidence="7 8">ATCC 38327</strain>
    </source>
</reference>
<evidence type="ECO:0000313" key="7">
    <source>
        <dbReference type="EMBL" id="KNE62397.1"/>
    </source>
</evidence>
<dbReference type="GO" id="GO:0016020">
    <property type="term" value="C:membrane"/>
    <property type="evidence" value="ECO:0007669"/>
    <property type="project" value="UniProtKB-SubCell"/>
</dbReference>
<keyword evidence="4 6" id="KW-0472">Membrane</keyword>
<dbReference type="Proteomes" id="UP000054350">
    <property type="component" value="Unassembled WGS sequence"/>
</dbReference>
<dbReference type="PANTHER" id="PTHR28128:SF1">
    <property type="entry name" value="GOLGI APPARATUS MEMBRANE PROTEIN TVP15"/>
    <property type="match status" value="1"/>
</dbReference>
<comment type="subcellular location">
    <subcellularLocation>
        <location evidence="1">Membrane</location>
        <topology evidence="1">Multi-pass membrane protein</topology>
    </subcellularLocation>
</comment>
<evidence type="ECO:0000256" key="4">
    <source>
        <dbReference type="ARBA" id="ARBA00023136"/>
    </source>
</evidence>
<dbReference type="InterPro" id="IPR013714">
    <property type="entry name" value="Golgi_TVP15"/>
</dbReference>
<evidence type="ECO:0000256" key="3">
    <source>
        <dbReference type="ARBA" id="ARBA00022989"/>
    </source>
</evidence>
<dbReference type="OMA" id="FYTYWFG"/>
<feature type="region of interest" description="Disordered" evidence="5">
    <location>
        <begin position="131"/>
        <end position="151"/>
    </location>
</feature>
<dbReference type="PANTHER" id="PTHR28128">
    <property type="entry name" value="GOLGI APPARATUS MEMBRANE PROTEIN TVP15"/>
    <property type="match status" value="1"/>
</dbReference>
<feature type="transmembrane region" description="Helical" evidence="6">
    <location>
        <begin position="9"/>
        <end position="32"/>
    </location>
</feature>
<feature type="transmembrane region" description="Helical" evidence="6">
    <location>
        <begin position="38"/>
        <end position="57"/>
    </location>
</feature>
<evidence type="ECO:0000256" key="2">
    <source>
        <dbReference type="ARBA" id="ARBA00022692"/>
    </source>
</evidence>
<keyword evidence="8" id="KW-1185">Reference proteome</keyword>
<evidence type="ECO:0008006" key="9">
    <source>
        <dbReference type="Google" id="ProtNLM"/>
    </source>
</evidence>
<dbReference type="OrthoDB" id="423534at2759"/>
<organism evidence="7 8">
    <name type="scientific">Allomyces macrogynus (strain ATCC 38327)</name>
    <name type="common">Allomyces javanicus var. macrogynus</name>
    <dbReference type="NCBI Taxonomy" id="578462"/>
    <lineage>
        <taxon>Eukaryota</taxon>
        <taxon>Fungi</taxon>
        <taxon>Fungi incertae sedis</taxon>
        <taxon>Blastocladiomycota</taxon>
        <taxon>Blastocladiomycetes</taxon>
        <taxon>Blastocladiales</taxon>
        <taxon>Blastocladiaceae</taxon>
        <taxon>Allomyces</taxon>
    </lineage>
</organism>
<dbReference type="Pfam" id="PF08507">
    <property type="entry name" value="COPI_assoc"/>
    <property type="match status" value="1"/>
</dbReference>
<feature type="compositionally biased region" description="Pro residues" evidence="5">
    <location>
        <begin position="138"/>
        <end position="151"/>
    </location>
</feature>
<sequence>MAIAVDRDLVVRGINIVSGFLLLVAGILNLLWSTLQLAIVMSCYAIFFAAVIIGLEFDIALPIAKHPALSFLMDWLGRGFFYLFWGCLVIRPSGYFAFAGIVLILVGVFYIVVHFFVPSWPSAAVTRGSARSANTTTPAPPAVPPRGPEAA</sequence>
<dbReference type="VEuPathDB" id="FungiDB:AMAG_07619"/>
<name>A0A0L0SIU1_ALLM3</name>
<evidence type="ECO:0000256" key="6">
    <source>
        <dbReference type="SAM" id="Phobius"/>
    </source>
</evidence>
<reference evidence="8" key="2">
    <citation type="submission" date="2009-11" db="EMBL/GenBank/DDBJ databases">
        <title>The Genome Sequence of Allomyces macrogynus strain ATCC 38327.</title>
        <authorList>
            <consortium name="The Broad Institute Genome Sequencing Platform"/>
            <person name="Russ C."/>
            <person name="Cuomo C."/>
            <person name="Shea T."/>
            <person name="Young S.K."/>
            <person name="Zeng Q."/>
            <person name="Koehrsen M."/>
            <person name="Haas B."/>
            <person name="Borodovsky M."/>
            <person name="Guigo R."/>
            <person name="Alvarado L."/>
            <person name="Berlin A."/>
            <person name="Borenstein D."/>
            <person name="Chen Z."/>
            <person name="Engels R."/>
            <person name="Freedman E."/>
            <person name="Gellesch M."/>
            <person name="Goldberg J."/>
            <person name="Griggs A."/>
            <person name="Gujja S."/>
            <person name="Heiman D."/>
            <person name="Hepburn T."/>
            <person name="Howarth C."/>
            <person name="Jen D."/>
            <person name="Larson L."/>
            <person name="Lewis B."/>
            <person name="Mehta T."/>
            <person name="Park D."/>
            <person name="Pearson M."/>
            <person name="Roberts A."/>
            <person name="Saif S."/>
            <person name="Shenoy N."/>
            <person name="Sisk P."/>
            <person name="Stolte C."/>
            <person name="Sykes S."/>
            <person name="Walk T."/>
            <person name="White J."/>
            <person name="Yandava C."/>
            <person name="Burger G."/>
            <person name="Gray M.W."/>
            <person name="Holland P.W.H."/>
            <person name="King N."/>
            <person name="Lang F.B.F."/>
            <person name="Roger A.J."/>
            <person name="Ruiz-Trillo I."/>
            <person name="Lander E."/>
            <person name="Nusbaum C."/>
        </authorList>
    </citation>
    <scope>NUCLEOTIDE SEQUENCE [LARGE SCALE GENOMIC DNA]</scope>
    <source>
        <strain evidence="8">ATCC 38327</strain>
    </source>
</reference>
<feature type="transmembrane region" description="Helical" evidence="6">
    <location>
        <begin position="97"/>
        <end position="117"/>
    </location>
</feature>